<dbReference type="PROSITE" id="PS50005">
    <property type="entry name" value="TPR"/>
    <property type="match status" value="1"/>
</dbReference>
<reference evidence="9 10" key="1">
    <citation type="submission" date="2024-04" db="EMBL/GenBank/DDBJ databases">
        <title>Novel species of the genus Ideonella isolated from streams.</title>
        <authorList>
            <person name="Lu H."/>
        </authorList>
    </citation>
    <scope>NUCLEOTIDE SEQUENCE [LARGE SCALE GENOMIC DNA]</scope>
    <source>
        <strain evidence="9 10">DXS29W</strain>
    </source>
</reference>
<dbReference type="PANTHER" id="PTHR47870:SF1">
    <property type="entry name" value="CYTOCHROME C-TYPE BIOGENESIS PROTEIN CCMH"/>
    <property type="match status" value="1"/>
</dbReference>
<evidence type="ECO:0000256" key="5">
    <source>
        <dbReference type="SAM" id="MobiDB-lite"/>
    </source>
</evidence>
<keyword evidence="6" id="KW-0812">Transmembrane</keyword>
<dbReference type="Pfam" id="PF23914">
    <property type="entry name" value="TPR_CcmH_CycH"/>
    <property type="match status" value="1"/>
</dbReference>
<dbReference type="SMART" id="SM00028">
    <property type="entry name" value="TPR"/>
    <property type="match status" value="2"/>
</dbReference>
<evidence type="ECO:0000313" key="10">
    <source>
        <dbReference type="Proteomes" id="UP001371218"/>
    </source>
</evidence>
<evidence type="ECO:0000256" key="2">
    <source>
        <dbReference type="ARBA" id="ARBA00022748"/>
    </source>
</evidence>
<dbReference type="InterPro" id="IPR056413">
    <property type="entry name" value="TPR_CcmH_CycH"/>
</dbReference>
<evidence type="ECO:0000313" key="9">
    <source>
        <dbReference type="EMBL" id="MEK8030179.1"/>
    </source>
</evidence>
<keyword evidence="1" id="KW-0677">Repeat</keyword>
<dbReference type="Gene3D" id="1.25.40.10">
    <property type="entry name" value="Tetratricopeptide repeat domain"/>
    <property type="match status" value="1"/>
</dbReference>
<protein>
    <submittedName>
        <fullName evidence="9">Tetratricopeptide repeat protein</fullName>
    </submittedName>
</protein>
<feature type="region of interest" description="Disordered" evidence="5">
    <location>
        <begin position="58"/>
        <end position="85"/>
    </location>
</feature>
<dbReference type="InterPro" id="IPR011990">
    <property type="entry name" value="TPR-like_helical_dom_sf"/>
</dbReference>
<dbReference type="EMBL" id="JBBUTG010000002">
    <property type="protein sequence ID" value="MEK8030179.1"/>
    <property type="molecule type" value="Genomic_DNA"/>
</dbReference>
<feature type="domain" description="Cytochrome c-type biogenesis protein H TPR" evidence="8">
    <location>
        <begin position="80"/>
        <end position="208"/>
    </location>
</feature>
<dbReference type="InterPro" id="IPR051263">
    <property type="entry name" value="C-type_cytochrome_biogenesis"/>
</dbReference>
<evidence type="ECO:0000256" key="3">
    <source>
        <dbReference type="ARBA" id="ARBA00022803"/>
    </source>
</evidence>
<accession>A0ABU9BM54</accession>
<keyword evidence="10" id="KW-1185">Reference proteome</keyword>
<feature type="repeat" description="TPR" evidence="4">
    <location>
        <begin position="105"/>
        <end position="138"/>
    </location>
</feature>
<dbReference type="InterPro" id="IPR019734">
    <property type="entry name" value="TPR_rpt"/>
</dbReference>
<evidence type="ECO:0000256" key="1">
    <source>
        <dbReference type="ARBA" id="ARBA00022737"/>
    </source>
</evidence>
<keyword evidence="6" id="KW-1133">Transmembrane helix</keyword>
<feature type="compositionally biased region" description="Polar residues" evidence="5">
    <location>
        <begin position="75"/>
        <end position="85"/>
    </location>
</feature>
<keyword evidence="6" id="KW-0472">Membrane</keyword>
<dbReference type="Pfam" id="PF23892">
    <property type="entry name" value="Ig_CycH"/>
    <property type="match status" value="1"/>
</dbReference>
<comment type="caution">
    <text evidence="9">The sequence shown here is derived from an EMBL/GenBank/DDBJ whole genome shotgun (WGS) entry which is preliminary data.</text>
</comment>
<keyword evidence="2" id="KW-0201">Cytochrome c-type biogenesis</keyword>
<name>A0ABU9BM54_9BURK</name>
<feature type="transmembrane region" description="Helical" evidence="6">
    <location>
        <begin position="29"/>
        <end position="48"/>
    </location>
</feature>
<feature type="domain" description="Cytochrome c-type biogenesis protein H Ig-like" evidence="7">
    <location>
        <begin position="243"/>
        <end position="348"/>
    </location>
</feature>
<evidence type="ECO:0000259" key="7">
    <source>
        <dbReference type="Pfam" id="PF23892"/>
    </source>
</evidence>
<evidence type="ECO:0000256" key="4">
    <source>
        <dbReference type="PROSITE-ProRule" id="PRU00339"/>
    </source>
</evidence>
<proteinExistence type="predicted"/>
<dbReference type="PANTHER" id="PTHR47870">
    <property type="entry name" value="CYTOCHROME C-TYPE BIOGENESIS PROTEIN CCMH"/>
    <property type="match status" value="1"/>
</dbReference>
<keyword evidence="3 4" id="KW-0802">TPR repeat</keyword>
<dbReference type="SUPFAM" id="SSF48452">
    <property type="entry name" value="TPR-like"/>
    <property type="match status" value="1"/>
</dbReference>
<evidence type="ECO:0000259" key="8">
    <source>
        <dbReference type="Pfam" id="PF23914"/>
    </source>
</evidence>
<dbReference type="InterPro" id="IPR056412">
    <property type="entry name" value="Ig_CycH"/>
</dbReference>
<dbReference type="RefSeq" id="WP_341424529.1">
    <property type="nucleotide sequence ID" value="NZ_JBBUTG010000002.1"/>
</dbReference>
<organism evidence="9 10">
    <name type="scientific">Ideonella lacteola</name>
    <dbReference type="NCBI Taxonomy" id="2984193"/>
    <lineage>
        <taxon>Bacteria</taxon>
        <taxon>Pseudomonadati</taxon>
        <taxon>Pseudomonadota</taxon>
        <taxon>Betaproteobacteria</taxon>
        <taxon>Burkholderiales</taxon>
        <taxon>Sphaerotilaceae</taxon>
        <taxon>Ideonella</taxon>
    </lineage>
</organism>
<evidence type="ECO:0000256" key="6">
    <source>
        <dbReference type="SAM" id="Phobius"/>
    </source>
</evidence>
<gene>
    <name evidence="9" type="ORF">AACH06_05030</name>
</gene>
<sequence>MTESIEELRARLRELEAQQRAGTRPSRRMVMGLVAFVAAFGVAGTWWLGSREGWNTAPGALPPAPPVAAAPANDGASSPHSMTSSDIQGMVQTLAARMEKEPDNVEGWLMLGRSYAVLGRFEPAVAAYRHVLERQPQHAQALADLADALAVLRGNFDGEPAQLIEQALAVDPKQLKALLLAGTIAFEKKDYAAAVRHWEQASQAGPADNGLVQQARANLAEARQLAGMPAPANDTPAAGGEAIRGRVELAPALANQAGPDDTVFVFARPSEGARMPLAILKKRVRDLPFEFTLDDSLAMSPQARLSQSAQVVVGARVSKSGQAMPQPGDLQGLSAPVAPGAQGVALVIADVVK</sequence>
<dbReference type="Proteomes" id="UP001371218">
    <property type="component" value="Unassembled WGS sequence"/>
</dbReference>